<proteinExistence type="predicted"/>
<sequence length="289" mass="32993">MGLSEKVGSLIKSAKELSTLCNVVVALIIMCPGETTPITWPKETDVQNALTRFESYSDYERSKKLDEHETYLSKKLDEQKRRIKKIERKNKEKIMEIKSNQLFEMGSRYDKLGAKEIKELLKLSRLTRAKLNERKKQFNQQFQTSQPPLLSSNSEQTTQDCLGQNNYFQFGGASTSLVQTTQPLIEDHLGQNNYFQSGSASTSLVQTTQPPTEDYLGQNNYFQIRGTSTSLGQTSQPPLHPYNFESTVENYLCQNNNIQIGDASTSLVDESDSNRWPIEGHDDWSYFFP</sequence>
<reference evidence="8 9" key="1">
    <citation type="journal article" date="2014" name="Nat. Genet.">
        <title>Genome sequence of the hot pepper provides insights into the evolution of pungency in Capsicum species.</title>
        <authorList>
            <person name="Kim S."/>
            <person name="Park M."/>
            <person name="Yeom S.I."/>
            <person name="Kim Y.M."/>
            <person name="Lee J.M."/>
            <person name="Lee H.A."/>
            <person name="Seo E."/>
            <person name="Choi J."/>
            <person name="Cheong K."/>
            <person name="Kim K.T."/>
            <person name="Jung K."/>
            <person name="Lee G.W."/>
            <person name="Oh S.K."/>
            <person name="Bae C."/>
            <person name="Kim S.B."/>
            <person name="Lee H.Y."/>
            <person name="Kim S.Y."/>
            <person name="Kim M.S."/>
            <person name="Kang B.C."/>
            <person name="Jo Y.D."/>
            <person name="Yang H.B."/>
            <person name="Jeong H.J."/>
            <person name="Kang W.H."/>
            <person name="Kwon J.K."/>
            <person name="Shin C."/>
            <person name="Lim J.Y."/>
            <person name="Park J.H."/>
            <person name="Huh J.H."/>
            <person name="Kim J.S."/>
            <person name="Kim B.D."/>
            <person name="Cohen O."/>
            <person name="Paran I."/>
            <person name="Suh M.C."/>
            <person name="Lee S.B."/>
            <person name="Kim Y.K."/>
            <person name="Shin Y."/>
            <person name="Noh S.J."/>
            <person name="Park J."/>
            <person name="Seo Y.S."/>
            <person name="Kwon S.Y."/>
            <person name="Kim H.A."/>
            <person name="Park J.M."/>
            <person name="Kim H.J."/>
            <person name="Choi S.B."/>
            <person name="Bosland P.W."/>
            <person name="Reeves G."/>
            <person name="Jo S.H."/>
            <person name="Lee B.W."/>
            <person name="Cho H.T."/>
            <person name="Choi H.S."/>
            <person name="Lee M.S."/>
            <person name="Yu Y."/>
            <person name="Do Choi Y."/>
            <person name="Park B.S."/>
            <person name="van Deynze A."/>
            <person name="Ashrafi H."/>
            <person name="Hill T."/>
            <person name="Kim W.T."/>
            <person name="Pai H.S."/>
            <person name="Ahn H.K."/>
            <person name="Yeam I."/>
            <person name="Giovannoni J.J."/>
            <person name="Rose J.K."/>
            <person name="Sorensen I."/>
            <person name="Lee S.J."/>
            <person name="Kim R.W."/>
            <person name="Choi I.Y."/>
            <person name="Choi B.S."/>
            <person name="Lim J.S."/>
            <person name="Lee Y.H."/>
            <person name="Choi D."/>
        </authorList>
    </citation>
    <scope>NUCLEOTIDE SEQUENCE [LARGE SCALE GENOMIC DNA]</scope>
    <source>
        <strain evidence="9">cv. CM334</strain>
    </source>
</reference>
<accession>A0A2G2ZJW4</accession>
<evidence type="ECO:0000256" key="5">
    <source>
        <dbReference type="ARBA" id="ARBA00023242"/>
    </source>
</evidence>
<dbReference type="GO" id="GO:0046983">
    <property type="term" value="F:protein dimerization activity"/>
    <property type="evidence" value="ECO:0007669"/>
    <property type="project" value="InterPro"/>
</dbReference>
<dbReference type="InterPro" id="IPR036879">
    <property type="entry name" value="TF_MADSbox_sf"/>
</dbReference>
<evidence type="ECO:0000256" key="2">
    <source>
        <dbReference type="ARBA" id="ARBA00023015"/>
    </source>
</evidence>
<gene>
    <name evidence="8" type="ORF">T459_15281</name>
</gene>
<evidence type="ECO:0000256" key="4">
    <source>
        <dbReference type="ARBA" id="ARBA00023163"/>
    </source>
</evidence>
<name>A0A2G2ZJW4_CAPAN</name>
<evidence type="ECO:0000256" key="6">
    <source>
        <dbReference type="SAM" id="MobiDB-lite"/>
    </source>
</evidence>
<dbReference type="OMA" id="LGQNNYF"/>
<dbReference type="STRING" id="4072.A0A2G2ZJW4"/>
<dbReference type="GO" id="GO:0005634">
    <property type="term" value="C:nucleus"/>
    <property type="evidence" value="ECO:0007669"/>
    <property type="project" value="UniProtKB-SubCell"/>
</dbReference>
<dbReference type="Proteomes" id="UP000222542">
    <property type="component" value="Unassembled WGS sequence"/>
</dbReference>
<feature type="region of interest" description="Disordered" evidence="6">
    <location>
        <begin position="138"/>
        <end position="157"/>
    </location>
</feature>
<evidence type="ECO:0000313" key="9">
    <source>
        <dbReference type="Proteomes" id="UP000222542"/>
    </source>
</evidence>
<dbReference type="AlphaFoldDB" id="A0A2G2ZJW4"/>
<evidence type="ECO:0000259" key="7">
    <source>
        <dbReference type="PROSITE" id="PS50066"/>
    </source>
</evidence>
<keyword evidence="9" id="KW-1185">Reference proteome</keyword>
<keyword evidence="4" id="KW-0804">Transcription</keyword>
<keyword evidence="5" id="KW-0539">Nucleus</keyword>
<dbReference type="Gramene" id="PHT82266">
    <property type="protein sequence ID" value="PHT82266"/>
    <property type="gene ID" value="T459_15281"/>
</dbReference>
<dbReference type="SMR" id="A0A2G2ZJW4"/>
<dbReference type="EMBL" id="AYRZ02000005">
    <property type="protein sequence ID" value="PHT82266.1"/>
    <property type="molecule type" value="Genomic_DNA"/>
</dbReference>
<dbReference type="GO" id="GO:0006357">
    <property type="term" value="P:regulation of transcription by RNA polymerase II"/>
    <property type="evidence" value="ECO:0000318"/>
    <property type="project" value="GO_Central"/>
</dbReference>
<dbReference type="Gene3D" id="3.40.1810.10">
    <property type="entry name" value="Transcription factor, MADS-box"/>
    <property type="match status" value="1"/>
</dbReference>
<evidence type="ECO:0000313" key="8">
    <source>
        <dbReference type="EMBL" id="PHT82266.1"/>
    </source>
</evidence>
<keyword evidence="2" id="KW-0805">Transcription regulation</keyword>
<evidence type="ECO:0000256" key="1">
    <source>
        <dbReference type="ARBA" id="ARBA00004123"/>
    </source>
</evidence>
<dbReference type="GO" id="GO:0000978">
    <property type="term" value="F:RNA polymerase II cis-regulatory region sequence-specific DNA binding"/>
    <property type="evidence" value="ECO:0000318"/>
    <property type="project" value="GO_Central"/>
</dbReference>
<feature type="domain" description="MADS-box" evidence="7">
    <location>
        <begin position="1"/>
        <end position="30"/>
    </location>
</feature>
<reference evidence="8 9" key="2">
    <citation type="journal article" date="2017" name="Genome Biol.">
        <title>New reference genome sequences of hot pepper reveal the massive evolution of plant disease-resistance genes by retroduplication.</title>
        <authorList>
            <person name="Kim S."/>
            <person name="Park J."/>
            <person name="Yeom S.I."/>
            <person name="Kim Y.M."/>
            <person name="Seo E."/>
            <person name="Kim K.T."/>
            <person name="Kim M.S."/>
            <person name="Lee J.M."/>
            <person name="Cheong K."/>
            <person name="Shin H.S."/>
            <person name="Kim S.B."/>
            <person name="Han K."/>
            <person name="Lee J."/>
            <person name="Park M."/>
            <person name="Lee H.A."/>
            <person name="Lee H.Y."/>
            <person name="Lee Y."/>
            <person name="Oh S."/>
            <person name="Lee J.H."/>
            <person name="Choi E."/>
            <person name="Choi E."/>
            <person name="Lee S.E."/>
            <person name="Jeon J."/>
            <person name="Kim H."/>
            <person name="Choi G."/>
            <person name="Song H."/>
            <person name="Lee J."/>
            <person name="Lee S.C."/>
            <person name="Kwon J.K."/>
            <person name="Lee H.Y."/>
            <person name="Koo N."/>
            <person name="Hong Y."/>
            <person name="Kim R.W."/>
            <person name="Kang W.H."/>
            <person name="Huh J.H."/>
            <person name="Kang B.C."/>
            <person name="Yang T.J."/>
            <person name="Lee Y.H."/>
            <person name="Bennetzen J.L."/>
            <person name="Choi D."/>
        </authorList>
    </citation>
    <scope>NUCLEOTIDE SEQUENCE [LARGE SCALE GENOMIC DNA]</scope>
    <source>
        <strain evidence="9">cv. CM334</strain>
    </source>
</reference>
<dbReference type="GO" id="GO:0000981">
    <property type="term" value="F:DNA-binding transcription factor activity, RNA polymerase II-specific"/>
    <property type="evidence" value="ECO:0000318"/>
    <property type="project" value="GO_Central"/>
</dbReference>
<dbReference type="PROSITE" id="PS50066">
    <property type="entry name" value="MADS_BOX_2"/>
    <property type="match status" value="1"/>
</dbReference>
<protein>
    <recommendedName>
        <fullName evidence="7">MADS-box domain-containing protein</fullName>
    </recommendedName>
</protein>
<organism evidence="8 9">
    <name type="scientific">Capsicum annuum</name>
    <name type="common">Capsicum pepper</name>
    <dbReference type="NCBI Taxonomy" id="4072"/>
    <lineage>
        <taxon>Eukaryota</taxon>
        <taxon>Viridiplantae</taxon>
        <taxon>Streptophyta</taxon>
        <taxon>Embryophyta</taxon>
        <taxon>Tracheophyta</taxon>
        <taxon>Spermatophyta</taxon>
        <taxon>Magnoliopsida</taxon>
        <taxon>eudicotyledons</taxon>
        <taxon>Gunneridae</taxon>
        <taxon>Pentapetalae</taxon>
        <taxon>asterids</taxon>
        <taxon>lamiids</taxon>
        <taxon>Solanales</taxon>
        <taxon>Solanaceae</taxon>
        <taxon>Solanoideae</taxon>
        <taxon>Capsiceae</taxon>
        <taxon>Capsicum</taxon>
    </lineage>
</organism>
<dbReference type="SUPFAM" id="SSF55455">
    <property type="entry name" value="SRF-like"/>
    <property type="match status" value="1"/>
</dbReference>
<evidence type="ECO:0000256" key="3">
    <source>
        <dbReference type="ARBA" id="ARBA00023125"/>
    </source>
</evidence>
<comment type="caution">
    <text evidence="8">The sequence shown here is derived from an EMBL/GenBank/DDBJ whole genome shotgun (WGS) entry which is preliminary data.</text>
</comment>
<comment type="subcellular location">
    <subcellularLocation>
        <location evidence="1">Nucleus</location>
    </subcellularLocation>
</comment>
<dbReference type="InterPro" id="IPR002100">
    <property type="entry name" value="TF_MADSbox"/>
</dbReference>
<keyword evidence="3" id="KW-0238">DNA-binding</keyword>